<feature type="non-terminal residue" evidence="8">
    <location>
        <position position="400"/>
    </location>
</feature>
<dbReference type="Gene3D" id="1.20.140.10">
    <property type="entry name" value="Butyryl-CoA Dehydrogenase, subunit A, domain 3"/>
    <property type="match status" value="1"/>
</dbReference>
<comment type="cofactor">
    <cofactor evidence="1">
        <name>FAD</name>
        <dbReference type="ChEBI" id="CHEBI:57692"/>
    </cofactor>
</comment>
<accession>A0A0F9AK21</accession>
<dbReference type="Gene3D" id="1.10.540.10">
    <property type="entry name" value="Acyl-CoA dehydrogenase/oxidase, N-terminal domain"/>
    <property type="match status" value="1"/>
</dbReference>
<dbReference type="InterPro" id="IPR006091">
    <property type="entry name" value="Acyl-CoA_Oxase/DH_mid-dom"/>
</dbReference>
<dbReference type="GO" id="GO:0033539">
    <property type="term" value="P:fatty acid beta-oxidation using acyl-CoA dehydrogenase"/>
    <property type="evidence" value="ECO:0007669"/>
    <property type="project" value="TreeGrafter"/>
</dbReference>
<dbReference type="CDD" id="cd00567">
    <property type="entry name" value="ACAD"/>
    <property type="match status" value="1"/>
</dbReference>
<reference evidence="8" key="1">
    <citation type="journal article" date="2015" name="Nature">
        <title>Complex archaea that bridge the gap between prokaryotes and eukaryotes.</title>
        <authorList>
            <person name="Spang A."/>
            <person name="Saw J.H."/>
            <person name="Jorgensen S.L."/>
            <person name="Zaremba-Niedzwiedzka K."/>
            <person name="Martijn J."/>
            <person name="Lind A.E."/>
            <person name="van Eijk R."/>
            <person name="Schleper C."/>
            <person name="Guy L."/>
            <person name="Ettema T.J."/>
        </authorList>
    </citation>
    <scope>NUCLEOTIDE SEQUENCE</scope>
</reference>
<dbReference type="InterPro" id="IPR009075">
    <property type="entry name" value="AcylCo_DH/oxidase_C"/>
</dbReference>
<evidence type="ECO:0000256" key="2">
    <source>
        <dbReference type="ARBA" id="ARBA00009347"/>
    </source>
</evidence>
<comment type="caution">
    <text evidence="8">The sequence shown here is derived from an EMBL/GenBank/DDBJ whole genome shotgun (WGS) entry which is preliminary data.</text>
</comment>
<dbReference type="Pfam" id="PF02770">
    <property type="entry name" value="Acyl-CoA_dh_M"/>
    <property type="match status" value="1"/>
</dbReference>
<evidence type="ECO:0000256" key="3">
    <source>
        <dbReference type="ARBA" id="ARBA00022630"/>
    </source>
</evidence>
<evidence type="ECO:0000259" key="5">
    <source>
        <dbReference type="Pfam" id="PF00441"/>
    </source>
</evidence>
<sequence length="400" mass="43414">MATYLDLNKELTAEEQSIKEETHRFAAEVLRPASIELDKLSPEEVIAEGSILWDVFRKAYQQEYHTATLPEQFGGVGLSPLSRHIHAEEMGWGSADLAISIGVTAFPFASAAMSGNPDLIKEVVIPFSQDREGKYIGCWAITEPQHGSDSLLIGTEQFHDTRAAFECTARRDGDEWVIDGQKSAWVSNGTIATHACTFLGLDSSQGMAGSGVAIIPLNLPGVSRGKPLNKLGQRALNQGEIFFDNVRIPEHYMIVQSAGYPFILDNILAGANAGMSALFTGVARAAFEEALAYCKERVQGGKPIAEHQLVQKKLFDMFIKVESARCLSRAALTYNATTSPPATQYSIAAKVYCTEAAFEVASDAIQLLGGYGLAKDLPVEKLFRDARASMIEDGTNEVLS</sequence>
<evidence type="ECO:0008006" key="9">
    <source>
        <dbReference type="Google" id="ProtNLM"/>
    </source>
</evidence>
<evidence type="ECO:0000313" key="8">
    <source>
        <dbReference type="EMBL" id="KKL09939.1"/>
    </source>
</evidence>
<dbReference type="InterPro" id="IPR036250">
    <property type="entry name" value="AcylCo_DH-like_C"/>
</dbReference>
<dbReference type="InterPro" id="IPR046373">
    <property type="entry name" value="Acyl-CoA_Oxase/DH_mid-dom_sf"/>
</dbReference>
<dbReference type="AlphaFoldDB" id="A0A0F9AK21"/>
<protein>
    <recommendedName>
        <fullName evidence="9">Acyl-CoA dehydrogenase</fullName>
    </recommendedName>
</protein>
<dbReference type="PANTHER" id="PTHR43884:SF12">
    <property type="entry name" value="ISOVALERYL-COA DEHYDROGENASE, MITOCHONDRIAL-RELATED"/>
    <property type="match status" value="1"/>
</dbReference>
<dbReference type="InterPro" id="IPR009100">
    <property type="entry name" value="AcylCoA_DH/oxidase_NM_dom_sf"/>
</dbReference>
<dbReference type="Pfam" id="PF00441">
    <property type="entry name" value="Acyl-CoA_dh_1"/>
    <property type="match status" value="1"/>
</dbReference>
<proteinExistence type="inferred from homology"/>
<name>A0A0F9AK21_9ZZZZ</name>
<dbReference type="PROSITE" id="PS00073">
    <property type="entry name" value="ACYL_COA_DH_2"/>
    <property type="match status" value="1"/>
</dbReference>
<dbReference type="InterPro" id="IPR006089">
    <property type="entry name" value="Acyl-CoA_DH_CS"/>
</dbReference>
<evidence type="ECO:0000259" key="7">
    <source>
        <dbReference type="Pfam" id="PF02771"/>
    </source>
</evidence>
<keyword evidence="3" id="KW-0285">Flavoprotein</keyword>
<feature type="domain" description="Acyl-CoA dehydrogenase/oxidase N-terminal" evidence="7">
    <location>
        <begin position="12"/>
        <end position="105"/>
    </location>
</feature>
<dbReference type="GO" id="GO:0003995">
    <property type="term" value="F:acyl-CoA dehydrogenase activity"/>
    <property type="evidence" value="ECO:0007669"/>
    <property type="project" value="InterPro"/>
</dbReference>
<dbReference type="GO" id="GO:0050660">
    <property type="term" value="F:flavin adenine dinucleotide binding"/>
    <property type="evidence" value="ECO:0007669"/>
    <property type="project" value="InterPro"/>
</dbReference>
<evidence type="ECO:0000256" key="4">
    <source>
        <dbReference type="ARBA" id="ARBA00022827"/>
    </source>
</evidence>
<evidence type="ECO:0000259" key="6">
    <source>
        <dbReference type="Pfam" id="PF02770"/>
    </source>
</evidence>
<dbReference type="PANTHER" id="PTHR43884">
    <property type="entry name" value="ACYL-COA DEHYDROGENASE"/>
    <property type="match status" value="1"/>
</dbReference>
<organism evidence="8">
    <name type="scientific">marine sediment metagenome</name>
    <dbReference type="NCBI Taxonomy" id="412755"/>
    <lineage>
        <taxon>unclassified sequences</taxon>
        <taxon>metagenomes</taxon>
        <taxon>ecological metagenomes</taxon>
    </lineage>
</organism>
<dbReference type="Pfam" id="PF02771">
    <property type="entry name" value="Acyl-CoA_dh_N"/>
    <property type="match status" value="1"/>
</dbReference>
<dbReference type="InterPro" id="IPR037069">
    <property type="entry name" value="AcylCoA_DH/ox_N_sf"/>
</dbReference>
<dbReference type="SUPFAM" id="SSF56645">
    <property type="entry name" value="Acyl-CoA dehydrogenase NM domain-like"/>
    <property type="match status" value="1"/>
</dbReference>
<feature type="domain" description="Acyl-CoA oxidase/dehydrogenase middle" evidence="6">
    <location>
        <begin position="138"/>
        <end position="246"/>
    </location>
</feature>
<evidence type="ECO:0000256" key="1">
    <source>
        <dbReference type="ARBA" id="ARBA00001974"/>
    </source>
</evidence>
<dbReference type="SUPFAM" id="SSF47203">
    <property type="entry name" value="Acyl-CoA dehydrogenase C-terminal domain-like"/>
    <property type="match status" value="1"/>
</dbReference>
<dbReference type="EMBL" id="LAZR01042267">
    <property type="protein sequence ID" value="KKL09939.1"/>
    <property type="molecule type" value="Genomic_DNA"/>
</dbReference>
<keyword evidence="4" id="KW-0274">FAD</keyword>
<dbReference type="GO" id="GO:0046359">
    <property type="term" value="P:butyrate catabolic process"/>
    <property type="evidence" value="ECO:0007669"/>
    <property type="project" value="TreeGrafter"/>
</dbReference>
<comment type="similarity">
    <text evidence="2">Belongs to the acyl-CoA dehydrogenase family.</text>
</comment>
<dbReference type="InterPro" id="IPR013786">
    <property type="entry name" value="AcylCoA_DH/ox_N"/>
</dbReference>
<gene>
    <name evidence="8" type="ORF">LCGC14_2560860</name>
</gene>
<feature type="domain" description="Acyl-CoA dehydrogenase/oxidase C-terminal" evidence="5">
    <location>
        <begin position="272"/>
        <end position="399"/>
    </location>
</feature>
<dbReference type="Gene3D" id="2.40.110.10">
    <property type="entry name" value="Butyryl-CoA Dehydrogenase, subunit A, domain 2"/>
    <property type="match status" value="1"/>
</dbReference>